<evidence type="ECO:0000313" key="4">
    <source>
        <dbReference type="Proteomes" id="UP000585721"/>
    </source>
</evidence>
<sequence>MMLKKFLCVASICSAAWFIPVANAQNTDVTSAAEQLRVQMVDPTTDGLNALVLDDLSYGHSSGRLDTKESFIGDLMKGASDFVTLNIMDQTVKVTGDTAVIRHTLSATTNDSGKPGQVALKVLQVWQKQAAGEWKLLARQAVRINP</sequence>
<evidence type="ECO:0000259" key="2">
    <source>
        <dbReference type="Pfam" id="PF14534"/>
    </source>
</evidence>
<reference evidence="3 4" key="1">
    <citation type="submission" date="2020-08" db="EMBL/GenBank/DDBJ databases">
        <title>Genomic Encyclopedia of Type Strains, Phase IV (KMG-IV): sequencing the most valuable type-strain genomes for metagenomic binning, comparative biology and taxonomic classification.</title>
        <authorList>
            <person name="Goeker M."/>
        </authorList>
    </citation>
    <scope>NUCLEOTIDE SEQUENCE [LARGE SCALE GENOMIC DNA]</scope>
    <source>
        <strain evidence="3 4">DSM 22975</strain>
    </source>
</reference>
<evidence type="ECO:0000313" key="3">
    <source>
        <dbReference type="EMBL" id="MBB6054922.1"/>
    </source>
</evidence>
<comment type="caution">
    <text evidence="3">The sequence shown here is derived from an EMBL/GenBank/DDBJ whole genome shotgun (WGS) entry which is preliminary data.</text>
</comment>
<dbReference type="SUPFAM" id="SSF54427">
    <property type="entry name" value="NTF2-like"/>
    <property type="match status" value="1"/>
</dbReference>
<keyword evidence="4" id="KW-1185">Reference proteome</keyword>
<feature type="chain" id="PRO_5032799686" evidence="1">
    <location>
        <begin position="25"/>
        <end position="146"/>
    </location>
</feature>
<feature type="domain" description="DUF4440" evidence="2">
    <location>
        <begin position="32"/>
        <end position="136"/>
    </location>
</feature>
<dbReference type="Gene3D" id="3.10.450.50">
    <property type="match status" value="1"/>
</dbReference>
<accession>A0A841GK95</accession>
<dbReference type="Pfam" id="PF14534">
    <property type="entry name" value="DUF4440"/>
    <property type="match status" value="1"/>
</dbReference>
<gene>
    <name evidence="3" type="ORF">HNR75_000794</name>
</gene>
<dbReference type="GO" id="GO:0016853">
    <property type="term" value="F:isomerase activity"/>
    <property type="evidence" value="ECO:0007669"/>
    <property type="project" value="UniProtKB-KW"/>
</dbReference>
<dbReference type="AlphaFoldDB" id="A0A841GK95"/>
<dbReference type="InterPro" id="IPR027843">
    <property type="entry name" value="DUF4440"/>
</dbReference>
<organism evidence="3 4">
    <name type="scientific">Tolumonas osonensis</name>
    <dbReference type="NCBI Taxonomy" id="675874"/>
    <lineage>
        <taxon>Bacteria</taxon>
        <taxon>Pseudomonadati</taxon>
        <taxon>Pseudomonadota</taxon>
        <taxon>Gammaproteobacteria</taxon>
        <taxon>Aeromonadales</taxon>
        <taxon>Aeromonadaceae</taxon>
        <taxon>Tolumonas</taxon>
    </lineage>
</organism>
<dbReference type="EMBL" id="JACHGR010000002">
    <property type="protein sequence ID" value="MBB6054922.1"/>
    <property type="molecule type" value="Genomic_DNA"/>
</dbReference>
<dbReference type="RefSeq" id="WP_246358723.1">
    <property type="nucleotide sequence ID" value="NZ_JACHGR010000002.1"/>
</dbReference>
<name>A0A841GK95_9GAMM</name>
<dbReference type="Proteomes" id="UP000585721">
    <property type="component" value="Unassembled WGS sequence"/>
</dbReference>
<proteinExistence type="predicted"/>
<evidence type="ECO:0000256" key="1">
    <source>
        <dbReference type="SAM" id="SignalP"/>
    </source>
</evidence>
<dbReference type="InterPro" id="IPR032710">
    <property type="entry name" value="NTF2-like_dom_sf"/>
</dbReference>
<keyword evidence="3" id="KW-0413">Isomerase</keyword>
<keyword evidence="1" id="KW-0732">Signal</keyword>
<feature type="signal peptide" evidence="1">
    <location>
        <begin position="1"/>
        <end position="24"/>
    </location>
</feature>
<protein>
    <submittedName>
        <fullName evidence="3">Ketosteroid isomerase-like protein</fullName>
    </submittedName>
</protein>